<sequence>MMLPLRSDVGQNAWPSLWVSCFAHSLARSYLASSRMCLSLAHRMQLELEQAVGVTFLSQSKSAPTNRQMRLE</sequence>
<dbReference type="GeneID" id="37081379"/>
<evidence type="ECO:0000313" key="1">
    <source>
        <dbReference type="EMBL" id="PYH44455.1"/>
    </source>
</evidence>
<protein>
    <submittedName>
        <fullName evidence="1">Uncharacterized protein</fullName>
    </submittedName>
</protein>
<evidence type="ECO:0000313" key="2">
    <source>
        <dbReference type="Proteomes" id="UP000248349"/>
    </source>
</evidence>
<dbReference type="EMBL" id="KZ821237">
    <property type="protein sequence ID" value="PYH44455.1"/>
    <property type="molecule type" value="Genomic_DNA"/>
</dbReference>
<dbReference type="Proteomes" id="UP000248349">
    <property type="component" value="Unassembled WGS sequence"/>
</dbReference>
<dbReference type="AlphaFoldDB" id="A0A318ZAJ0"/>
<dbReference type="RefSeq" id="XP_025430437.1">
    <property type="nucleotide sequence ID" value="XM_025580150.1"/>
</dbReference>
<accession>A0A318ZAJ0</accession>
<gene>
    <name evidence="1" type="ORF">BP01DRAFT_83364</name>
</gene>
<organism evidence="1 2">
    <name type="scientific">Aspergillus saccharolyticus JOP 1030-1</name>
    <dbReference type="NCBI Taxonomy" id="1450539"/>
    <lineage>
        <taxon>Eukaryota</taxon>
        <taxon>Fungi</taxon>
        <taxon>Dikarya</taxon>
        <taxon>Ascomycota</taxon>
        <taxon>Pezizomycotina</taxon>
        <taxon>Eurotiomycetes</taxon>
        <taxon>Eurotiomycetidae</taxon>
        <taxon>Eurotiales</taxon>
        <taxon>Aspergillaceae</taxon>
        <taxon>Aspergillus</taxon>
        <taxon>Aspergillus subgen. Circumdati</taxon>
    </lineage>
</organism>
<name>A0A318ZAJ0_9EURO</name>
<proteinExistence type="predicted"/>
<reference evidence="1 2" key="1">
    <citation type="submission" date="2016-12" db="EMBL/GenBank/DDBJ databases">
        <title>The genomes of Aspergillus section Nigri reveals drivers in fungal speciation.</title>
        <authorList>
            <consortium name="DOE Joint Genome Institute"/>
            <person name="Vesth T.C."/>
            <person name="Nybo J."/>
            <person name="Theobald S."/>
            <person name="Brandl J."/>
            <person name="Frisvad J.C."/>
            <person name="Nielsen K.F."/>
            <person name="Lyhne E.K."/>
            <person name="Kogle M.E."/>
            <person name="Kuo A."/>
            <person name="Riley R."/>
            <person name="Clum A."/>
            <person name="Nolan M."/>
            <person name="Lipzen A."/>
            <person name="Salamov A."/>
            <person name="Henrissat B."/>
            <person name="Wiebenga A."/>
            <person name="De Vries R.P."/>
            <person name="Grigoriev I.V."/>
            <person name="Mortensen U.H."/>
            <person name="Andersen M.R."/>
            <person name="Baker S.E."/>
        </authorList>
    </citation>
    <scope>NUCLEOTIDE SEQUENCE [LARGE SCALE GENOMIC DNA]</scope>
    <source>
        <strain evidence="1 2">JOP 1030-1</strain>
    </source>
</reference>
<keyword evidence="2" id="KW-1185">Reference proteome</keyword>
<dbReference type="PROSITE" id="PS51257">
    <property type="entry name" value="PROKAR_LIPOPROTEIN"/>
    <property type="match status" value="1"/>
</dbReference>